<name>A0ABU9BYY2_9BURK</name>
<sequence>FAAAKRIVIANSHGANITIADGKIVVTCPGTYTVKAGKKSLVGPQSATVPLPRLPRGGLDTDGVVPFSL</sequence>
<feature type="non-terminal residue" evidence="2">
    <location>
        <position position="1"/>
    </location>
</feature>
<dbReference type="Pfam" id="PF10106">
    <property type="entry name" value="DUF2345"/>
    <property type="match status" value="1"/>
</dbReference>
<organism evidence="2 3">
    <name type="scientific">Ideonella lacteola</name>
    <dbReference type="NCBI Taxonomy" id="2984193"/>
    <lineage>
        <taxon>Bacteria</taxon>
        <taxon>Pseudomonadati</taxon>
        <taxon>Pseudomonadota</taxon>
        <taxon>Betaproteobacteria</taxon>
        <taxon>Burkholderiales</taxon>
        <taxon>Sphaerotilaceae</taxon>
        <taxon>Ideonella</taxon>
    </lineage>
</organism>
<comment type="caution">
    <text evidence="2">The sequence shown here is derived from an EMBL/GenBank/DDBJ whole genome shotgun (WGS) entry which is preliminary data.</text>
</comment>
<evidence type="ECO:0000313" key="3">
    <source>
        <dbReference type="Proteomes" id="UP001371218"/>
    </source>
</evidence>
<feature type="domain" description="DUF2345" evidence="1">
    <location>
        <begin position="2"/>
        <end position="45"/>
    </location>
</feature>
<dbReference type="InterPro" id="IPR018769">
    <property type="entry name" value="VgrG2_DUF2345"/>
</dbReference>
<proteinExistence type="predicted"/>
<evidence type="ECO:0000259" key="1">
    <source>
        <dbReference type="Pfam" id="PF10106"/>
    </source>
</evidence>
<dbReference type="EMBL" id="JBBUTG010000046">
    <property type="protein sequence ID" value="MEK8034984.1"/>
    <property type="molecule type" value="Genomic_DNA"/>
</dbReference>
<reference evidence="2 3" key="1">
    <citation type="submission" date="2024-04" db="EMBL/GenBank/DDBJ databases">
        <title>Novel species of the genus Ideonella isolated from streams.</title>
        <authorList>
            <person name="Lu H."/>
        </authorList>
    </citation>
    <scope>NUCLEOTIDE SEQUENCE [LARGE SCALE GENOMIC DNA]</scope>
    <source>
        <strain evidence="2 3">DXS29W</strain>
    </source>
</reference>
<dbReference type="RefSeq" id="WP_341429418.1">
    <property type="nucleotide sequence ID" value="NZ_JBBUTG010000046.1"/>
</dbReference>
<accession>A0ABU9BYY2</accession>
<keyword evidence="3" id="KW-1185">Reference proteome</keyword>
<evidence type="ECO:0000313" key="2">
    <source>
        <dbReference type="EMBL" id="MEK8034984.1"/>
    </source>
</evidence>
<protein>
    <submittedName>
        <fullName evidence="2">DUF2345 domain-containing protein</fullName>
    </submittedName>
</protein>
<dbReference type="Proteomes" id="UP001371218">
    <property type="component" value="Unassembled WGS sequence"/>
</dbReference>
<gene>
    <name evidence="2" type="ORF">AACH06_29565</name>
</gene>